<feature type="transmembrane region" description="Helical" evidence="1">
    <location>
        <begin position="324"/>
        <end position="345"/>
    </location>
</feature>
<name>M0M195_9EURY</name>
<dbReference type="eggNOG" id="arCOG05876">
    <property type="taxonomic scope" value="Archaea"/>
</dbReference>
<feature type="transmembrane region" description="Helical" evidence="1">
    <location>
        <begin position="103"/>
        <end position="127"/>
    </location>
</feature>
<dbReference type="OrthoDB" id="86030at2157"/>
<proteinExistence type="predicted"/>
<organism evidence="2 3">
    <name type="scientific">Halococcus hamelinensis 100A6</name>
    <dbReference type="NCBI Taxonomy" id="1132509"/>
    <lineage>
        <taxon>Archaea</taxon>
        <taxon>Methanobacteriati</taxon>
        <taxon>Methanobacteriota</taxon>
        <taxon>Stenosarchaea group</taxon>
        <taxon>Halobacteria</taxon>
        <taxon>Halobacteriales</taxon>
        <taxon>Halococcaceae</taxon>
        <taxon>Halococcus</taxon>
    </lineage>
</organism>
<comment type="caution">
    <text evidence="2">The sequence shown here is derived from an EMBL/GenBank/DDBJ whole genome shotgun (WGS) entry which is preliminary data.</text>
</comment>
<feature type="transmembrane region" description="Helical" evidence="1">
    <location>
        <begin position="59"/>
        <end position="83"/>
    </location>
</feature>
<feature type="transmembrane region" description="Helical" evidence="1">
    <location>
        <begin position="215"/>
        <end position="237"/>
    </location>
</feature>
<protein>
    <submittedName>
        <fullName evidence="2">Putative ABC transporter</fullName>
    </submittedName>
</protein>
<evidence type="ECO:0000313" key="3">
    <source>
        <dbReference type="Proteomes" id="UP000011566"/>
    </source>
</evidence>
<feature type="transmembrane region" description="Helical" evidence="1">
    <location>
        <begin position="285"/>
        <end position="304"/>
    </location>
</feature>
<dbReference type="PATRIC" id="fig|1132509.6.peg.1528"/>
<feature type="transmembrane region" description="Helical" evidence="1">
    <location>
        <begin position="161"/>
        <end position="183"/>
    </location>
</feature>
<feature type="transmembrane region" description="Helical" evidence="1">
    <location>
        <begin position="396"/>
        <end position="421"/>
    </location>
</feature>
<sequence>MSVESVTANGVSSTLDRLASMLEWDVRLQVRYGFYTVYAVVTALYVFGLTQVPDEFESLALTLVVFSDPAFLGFYFIAALVLFEKREGVVDAFTVSPLSGVEYLLSKTLSLTLLAVAASLVLALLSVGPAFDPLALVLGVGLTSVLFVLFGFVAVARFDTINAYFVTSAVYLAPTALPLLDFLGIVESPLFSLFPTQASLVLIGAAFSPVPTGELVYGVGYLVVWIGVAAVAARWAFDTYIVHGGTTGTSETAVPRGSSVGMGRKYGPVVTLAVSDLKNWLRDPLLAFIAVLPLAYALVGRLLVPAATDLLAPGFDLRPYYPLVLALITFSTPLLYGFVTGFLVLEERDQNVLAALWTSPLTGRGYLLYRGLSVTLLSFVSSVLVVPLVGLVSVPFGLLVSCAAVGSLWGVGSALLLVRFASNSVEGVVVSKFFGFTLLVPVLAVAFVPTPWGFLAGALPLYWPLAAFVLGLGGASIATVAGYLVAGVVASAVYIAAFGRGIRP</sequence>
<feature type="transmembrane region" description="Helical" evidence="1">
    <location>
        <begin position="366"/>
        <end position="390"/>
    </location>
</feature>
<evidence type="ECO:0000256" key="1">
    <source>
        <dbReference type="SAM" id="Phobius"/>
    </source>
</evidence>
<reference evidence="2 3" key="1">
    <citation type="journal article" date="2014" name="PLoS Genet.">
        <title>Phylogenetically driven sequencing of extremely halophilic archaea reveals strategies for static and dynamic osmo-response.</title>
        <authorList>
            <person name="Becker E.A."/>
            <person name="Seitzer P.M."/>
            <person name="Tritt A."/>
            <person name="Larsen D."/>
            <person name="Krusor M."/>
            <person name="Yao A.I."/>
            <person name="Wu D."/>
            <person name="Madern D."/>
            <person name="Eisen J.A."/>
            <person name="Darling A.E."/>
            <person name="Facciotti M.T."/>
        </authorList>
    </citation>
    <scope>NUCLEOTIDE SEQUENCE [LARGE SCALE GENOMIC DNA]</scope>
    <source>
        <strain evidence="2 3">100A6</strain>
    </source>
</reference>
<feature type="transmembrane region" description="Helical" evidence="1">
    <location>
        <begin position="433"/>
        <end position="455"/>
    </location>
</feature>
<evidence type="ECO:0000313" key="2">
    <source>
        <dbReference type="EMBL" id="EMA39193.1"/>
    </source>
</evidence>
<dbReference type="Proteomes" id="UP000011566">
    <property type="component" value="Unassembled WGS sequence"/>
</dbReference>
<dbReference type="EMBL" id="AOMB01000020">
    <property type="protein sequence ID" value="EMA39193.1"/>
    <property type="molecule type" value="Genomic_DNA"/>
</dbReference>
<feature type="transmembrane region" description="Helical" evidence="1">
    <location>
        <begin position="32"/>
        <end position="52"/>
    </location>
</feature>
<keyword evidence="1" id="KW-1133">Transmembrane helix</keyword>
<dbReference type="InterPro" id="IPR056926">
    <property type="entry name" value="FLQE3_permease"/>
</dbReference>
<keyword evidence="3" id="KW-1185">Reference proteome</keyword>
<dbReference type="AlphaFoldDB" id="M0M195"/>
<gene>
    <name evidence="2" type="ORF">C447_06743</name>
</gene>
<dbReference type="RefSeq" id="WP_007692158.1">
    <property type="nucleotide sequence ID" value="NZ_AJRK01000452.1"/>
</dbReference>
<dbReference type="eggNOG" id="arCOG05875">
    <property type="taxonomic scope" value="Archaea"/>
</dbReference>
<feature type="transmembrane region" description="Helical" evidence="1">
    <location>
        <begin position="134"/>
        <end position="155"/>
    </location>
</feature>
<accession>M0M195</accession>
<keyword evidence="1" id="KW-0472">Membrane</keyword>
<keyword evidence="1" id="KW-0812">Transmembrane</keyword>
<dbReference type="Pfam" id="PF24686">
    <property type="entry name" value="FLQE3_permease"/>
    <property type="match status" value="1"/>
</dbReference>
<feature type="transmembrane region" description="Helical" evidence="1">
    <location>
        <begin position="461"/>
        <end position="494"/>
    </location>
</feature>